<dbReference type="AlphaFoldDB" id="A0A9L0KDR4"/>
<evidence type="ECO:0000256" key="5">
    <source>
        <dbReference type="ARBA" id="ARBA00023128"/>
    </source>
</evidence>
<dbReference type="NCBIfam" id="TIGR01022">
    <property type="entry name" value="rpmJ_bact"/>
    <property type="match status" value="1"/>
</dbReference>
<dbReference type="InterPro" id="IPR052143">
    <property type="entry name" value="Mitoribosomal_bL36m"/>
</dbReference>
<dbReference type="GeneTree" id="ENSGT00390000010866"/>
<reference evidence="9" key="2">
    <citation type="submission" date="2025-08" db="UniProtKB">
        <authorList>
            <consortium name="Ensembl"/>
        </authorList>
    </citation>
    <scope>IDENTIFICATION</scope>
</reference>
<organism evidence="9 10">
    <name type="scientific">Equus asinus</name>
    <name type="common">Donkey</name>
    <name type="synonym">Equus africanus asinus</name>
    <dbReference type="NCBI Taxonomy" id="9793"/>
    <lineage>
        <taxon>Eukaryota</taxon>
        <taxon>Metazoa</taxon>
        <taxon>Chordata</taxon>
        <taxon>Craniata</taxon>
        <taxon>Vertebrata</taxon>
        <taxon>Euteleostomi</taxon>
        <taxon>Mammalia</taxon>
        <taxon>Eutheria</taxon>
        <taxon>Laurasiatheria</taxon>
        <taxon>Perissodactyla</taxon>
        <taxon>Equidae</taxon>
        <taxon>Equus</taxon>
    </lineage>
</organism>
<evidence type="ECO:0000313" key="10">
    <source>
        <dbReference type="Proteomes" id="UP000694387"/>
    </source>
</evidence>
<sequence length="249" mass="27458">MKLPVQRTRCHLIAHADQPRRPTALQRTWAGPGSRVPALPSLLLVASSKLPVHRPVGRVSSHGASPWMGGGRGGRTQNSDLGRVAHPQELRPPTAWNPGRWRRRRRGDERRDALKTLLKRKGAHRGVLRGGPGAPPSRFSLSMATVFIKKMVVSVARPLLRLSPCTGGPRALSTLLLGPLRAAVPVEAKPSPAVASLLSSRLAPCLPPALGFKTKGVIKKRCKDCYRVKRRGRWFIYCKTNPRHKQRQM</sequence>
<dbReference type="GO" id="GO:0006412">
    <property type="term" value="P:translation"/>
    <property type="evidence" value="ECO:0007669"/>
    <property type="project" value="InterPro"/>
</dbReference>
<evidence type="ECO:0000256" key="2">
    <source>
        <dbReference type="ARBA" id="ARBA00007645"/>
    </source>
</evidence>
<comment type="similarity">
    <text evidence="2 7">Belongs to the bacterial ribosomal protein bL36 family.</text>
</comment>
<feature type="region of interest" description="Disordered" evidence="8">
    <location>
        <begin position="87"/>
        <end position="111"/>
    </location>
</feature>
<dbReference type="Proteomes" id="UP000694387">
    <property type="component" value="Chromosome 10"/>
</dbReference>
<evidence type="ECO:0000256" key="4">
    <source>
        <dbReference type="ARBA" id="ARBA00022980"/>
    </source>
</evidence>
<keyword evidence="3" id="KW-0809">Transit peptide</keyword>
<dbReference type="PANTHER" id="PTHR46909:SF1">
    <property type="entry name" value="LARGE RIBOSOMAL SUBUNIT PROTEIN BL36M"/>
    <property type="match status" value="1"/>
</dbReference>
<dbReference type="Pfam" id="PF00444">
    <property type="entry name" value="Ribosomal_L36"/>
    <property type="match status" value="1"/>
</dbReference>
<name>A0A9L0KDR4_EQUAS</name>
<reference evidence="9 10" key="1">
    <citation type="journal article" date="2020" name="Nat. Commun.">
        <title>Donkey genomes provide new insights into domestication and selection for coat color.</title>
        <authorList>
            <person name="Wang"/>
            <person name="C."/>
            <person name="Li"/>
            <person name="H."/>
            <person name="Guo"/>
            <person name="Y."/>
            <person name="Huang"/>
            <person name="J."/>
            <person name="Sun"/>
            <person name="Y."/>
            <person name="Min"/>
            <person name="J."/>
            <person name="Wang"/>
            <person name="J."/>
            <person name="Fang"/>
            <person name="X."/>
            <person name="Zhao"/>
            <person name="Z."/>
            <person name="Wang"/>
            <person name="S."/>
            <person name="Zhang"/>
            <person name="Y."/>
            <person name="Liu"/>
            <person name="Q."/>
            <person name="Jiang"/>
            <person name="Q."/>
            <person name="Wang"/>
            <person name="X."/>
            <person name="Guo"/>
            <person name="Y."/>
            <person name="Yang"/>
            <person name="C."/>
            <person name="Wang"/>
            <person name="Y."/>
            <person name="Tian"/>
            <person name="F."/>
            <person name="Zhuang"/>
            <person name="G."/>
            <person name="Fan"/>
            <person name="Y."/>
            <person name="Gao"/>
            <person name="Q."/>
            <person name="Li"/>
            <person name="Y."/>
            <person name="Ju"/>
            <person name="Z."/>
            <person name="Li"/>
            <person name="J."/>
            <person name="Li"/>
            <person name="R."/>
            <person name="Hou"/>
            <person name="M."/>
            <person name="Yang"/>
            <person name="G."/>
            <person name="Liu"/>
            <person name="G."/>
            <person name="Liu"/>
            <person name="W."/>
            <person name="Guo"/>
            <person name="J."/>
            <person name="Pan"/>
            <person name="S."/>
            <person name="Fan"/>
            <person name="G."/>
            <person name="Zhang"/>
            <person name="W."/>
            <person name="Zhang"/>
            <person name="R."/>
            <person name="Yu"/>
            <person name="J."/>
            <person name="Zhang"/>
            <person name="X."/>
            <person name="Yin"/>
            <person name="Q."/>
            <person name="Ji"/>
            <person name="C."/>
            <person name="Jin"/>
            <person name="Y."/>
            <person name="Yue"/>
            <person name="G."/>
            <person name="Liu"/>
            <person name="M."/>
            <person name="Xu"/>
            <person name="J."/>
            <person name="Liu"/>
            <person name="S."/>
            <person name="Jordana"/>
            <person name="J."/>
            <person name="Noce"/>
            <person name="A."/>
            <person name="Amills"/>
            <person name="M."/>
            <person name="Wu"/>
            <person name="D.D."/>
            <person name="Li"/>
            <person name="S."/>
            <person name="Zhou"/>
            <person name="X. and Zhong"/>
            <person name="J."/>
        </authorList>
    </citation>
    <scope>NUCLEOTIDE SEQUENCE [LARGE SCALE GENOMIC DNA]</scope>
</reference>
<dbReference type="Ensembl" id="ENSEAST00005037779.1">
    <property type="protein sequence ID" value="ENSEASP00005062984.1"/>
    <property type="gene ID" value="ENSEASG00005036706.1"/>
</dbReference>
<evidence type="ECO:0000256" key="8">
    <source>
        <dbReference type="SAM" id="MobiDB-lite"/>
    </source>
</evidence>
<keyword evidence="5" id="KW-0496">Mitochondrion</keyword>
<dbReference type="PANTHER" id="PTHR46909">
    <property type="entry name" value="39S RIBOSOMAL PROTEIN L36, MITOCHONDRIAL"/>
    <property type="match status" value="1"/>
</dbReference>
<proteinExistence type="inferred from homology"/>
<keyword evidence="6 7" id="KW-0687">Ribonucleoprotein</keyword>
<protein>
    <recommendedName>
        <fullName evidence="7">Ribosomal protein</fullName>
    </recommendedName>
</protein>
<dbReference type="InterPro" id="IPR035977">
    <property type="entry name" value="Ribosomal_bL36_sp"/>
</dbReference>
<dbReference type="GO" id="GO:0005762">
    <property type="term" value="C:mitochondrial large ribosomal subunit"/>
    <property type="evidence" value="ECO:0007669"/>
    <property type="project" value="TreeGrafter"/>
</dbReference>
<evidence type="ECO:0000256" key="6">
    <source>
        <dbReference type="ARBA" id="ARBA00023274"/>
    </source>
</evidence>
<reference evidence="9" key="3">
    <citation type="submission" date="2025-09" db="UniProtKB">
        <authorList>
            <consortium name="Ensembl"/>
        </authorList>
    </citation>
    <scope>IDENTIFICATION</scope>
</reference>
<evidence type="ECO:0000313" key="9">
    <source>
        <dbReference type="Ensembl" id="ENSEASP00005062984.1"/>
    </source>
</evidence>
<evidence type="ECO:0000256" key="7">
    <source>
        <dbReference type="RuleBase" id="RU000570"/>
    </source>
</evidence>
<dbReference type="SUPFAM" id="SSF57840">
    <property type="entry name" value="Ribosomal protein L36"/>
    <property type="match status" value="1"/>
</dbReference>
<dbReference type="GO" id="GO:0003735">
    <property type="term" value="F:structural constituent of ribosome"/>
    <property type="evidence" value="ECO:0007669"/>
    <property type="project" value="InterPro"/>
</dbReference>
<keyword evidence="10" id="KW-1185">Reference proteome</keyword>
<dbReference type="InterPro" id="IPR000473">
    <property type="entry name" value="Ribosomal_bL36"/>
</dbReference>
<evidence type="ECO:0000256" key="3">
    <source>
        <dbReference type="ARBA" id="ARBA00022946"/>
    </source>
</evidence>
<gene>
    <name evidence="9" type="primary">MRPL36</name>
</gene>
<evidence type="ECO:0000256" key="1">
    <source>
        <dbReference type="ARBA" id="ARBA00004173"/>
    </source>
</evidence>
<dbReference type="HAMAP" id="MF_00251">
    <property type="entry name" value="Ribosomal_bL36"/>
    <property type="match status" value="1"/>
</dbReference>
<accession>A0A9L0KDR4</accession>
<keyword evidence="4 7" id="KW-0689">Ribosomal protein</keyword>
<comment type="subcellular location">
    <subcellularLocation>
        <location evidence="1">Mitochondrion</location>
    </subcellularLocation>
</comment>